<sequence length="255" mass="25815">MPTTVVTGSASGIGAAVRQQLQAAGHRVIGIDRAGADIVADLSTASGRQAALAAAIDACDGVLDGLVCCAGVGVTAPSSGLIVAVNYFGMSTLVDGLADCLLQGQQPAVLLVGSVAAAQPGVEQIPLVESLLAGDESRAVAEADAMAQPAAAYAASKFAIAAYARRKAVEWGPRGIRLNVVAPGAVETPLHKASLDDPRYGQAVKNFVAPLGRAGQPDEIARVVAFLQSPAASFVHGTVMFVDGGMDAMVRPKRF</sequence>
<dbReference type="EMBL" id="JABBGA010000019">
    <property type="protein sequence ID" value="NML27837.1"/>
    <property type="molecule type" value="Genomic_DNA"/>
</dbReference>
<accession>A0A848G6I2</accession>
<protein>
    <submittedName>
        <fullName evidence="1">SDR family oxidoreductase</fullName>
    </submittedName>
</protein>
<dbReference type="RefSeq" id="WP_169147374.1">
    <property type="nucleotide sequence ID" value="NZ_JABBGA010000019.1"/>
</dbReference>
<comment type="caution">
    <text evidence="1">The sequence shown here is derived from an EMBL/GenBank/DDBJ whole genome shotgun (WGS) entry which is preliminary data.</text>
</comment>
<dbReference type="InterPro" id="IPR002347">
    <property type="entry name" value="SDR_fam"/>
</dbReference>
<dbReference type="Proteomes" id="UP000580043">
    <property type="component" value="Unassembled WGS sequence"/>
</dbReference>
<dbReference type="PANTHER" id="PTHR43975">
    <property type="entry name" value="ZGC:101858"/>
    <property type="match status" value="1"/>
</dbReference>
<dbReference type="Gene3D" id="3.40.50.720">
    <property type="entry name" value="NAD(P)-binding Rossmann-like Domain"/>
    <property type="match status" value="1"/>
</dbReference>
<evidence type="ECO:0000313" key="1">
    <source>
        <dbReference type="EMBL" id="NML27837.1"/>
    </source>
</evidence>
<proteinExistence type="predicted"/>
<evidence type="ECO:0000313" key="2">
    <source>
        <dbReference type="Proteomes" id="UP000580043"/>
    </source>
</evidence>
<dbReference type="InterPro" id="IPR036291">
    <property type="entry name" value="NAD(P)-bd_dom_sf"/>
</dbReference>
<dbReference type="SUPFAM" id="SSF51735">
    <property type="entry name" value="NAD(P)-binding Rossmann-fold domains"/>
    <property type="match status" value="1"/>
</dbReference>
<reference evidence="1 2" key="1">
    <citation type="submission" date="2020-04" db="EMBL/GenBank/DDBJ databases">
        <title>Zoogloea sp. G-4-1-14 isolated from soil.</title>
        <authorList>
            <person name="Dahal R.H."/>
        </authorList>
    </citation>
    <scope>NUCLEOTIDE SEQUENCE [LARGE SCALE GENOMIC DNA]</scope>
    <source>
        <strain evidence="1 2">G-4-1-14</strain>
    </source>
</reference>
<dbReference type="PANTHER" id="PTHR43975:SF2">
    <property type="entry name" value="EG:BACR7A4.14 PROTEIN-RELATED"/>
    <property type="match status" value="1"/>
</dbReference>
<dbReference type="Pfam" id="PF00106">
    <property type="entry name" value="adh_short"/>
    <property type="match status" value="1"/>
</dbReference>
<name>A0A848G6I2_9RHOO</name>
<dbReference type="PRINTS" id="PR00081">
    <property type="entry name" value="GDHRDH"/>
</dbReference>
<keyword evidence="2" id="KW-1185">Reference proteome</keyword>
<gene>
    <name evidence="1" type="ORF">HHL15_18940</name>
</gene>
<dbReference type="AlphaFoldDB" id="A0A848G6I2"/>
<organism evidence="1 2">
    <name type="scientific">Zoogloea dura</name>
    <dbReference type="NCBI Taxonomy" id="2728840"/>
    <lineage>
        <taxon>Bacteria</taxon>
        <taxon>Pseudomonadati</taxon>
        <taxon>Pseudomonadota</taxon>
        <taxon>Betaproteobacteria</taxon>
        <taxon>Rhodocyclales</taxon>
        <taxon>Zoogloeaceae</taxon>
        <taxon>Zoogloea</taxon>
    </lineage>
</organism>
<dbReference type="Pfam" id="PF13561">
    <property type="entry name" value="adh_short_C2"/>
    <property type="match status" value="1"/>
</dbReference>